<protein>
    <submittedName>
        <fullName evidence="2">Uncharacterized protein</fullName>
    </submittedName>
</protein>
<feature type="region of interest" description="Disordered" evidence="1">
    <location>
        <begin position="137"/>
        <end position="157"/>
    </location>
</feature>
<dbReference type="EMBL" id="CACRXK020001121">
    <property type="protein sequence ID" value="CAB3987104.1"/>
    <property type="molecule type" value="Genomic_DNA"/>
</dbReference>
<comment type="caution">
    <text evidence="2">The sequence shown here is derived from an EMBL/GenBank/DDBJ whole genome shotgun (WGS) entry which is preliminary data.</text>
</comment>
<keyword evidence="3" id="KW-1185">Reference proteome</keyword>
<dbReference type="Proteomes" id="UP001152795">
    <property type="component" value="Unassembled WGS sequence"/>
</dbReference>
<name>A0A6S7G2F2_PARCT</name>
<evidence type="ECO:0000256" key="1">
    <source>
        <dbReference type="SAM" id="MobiDB-lite"/>
    </source>
</evidence>
<dbReference type="Pfam" id="PF15160">
    <property type="entry name" value="SASRP1"/>
    <property type="match status" value="1"/>
</dbReference>
<evidence type="ECO:0000313" key="3">
    <source>
        <dbReference type="Proteomes" id="UP001152795"/>
    </source>
</evidence>
<dbReference type="PANTHER" id="PTHR35845">
    <property type="entry name" value="SPERMATOGENESIS-ASSOCIATED SERINE-RICH PROTEIN 1"/>
    <property type="match status" value="1"/>
</dbReference>
<feature type="compositionally biased region" description="Polar residues" evidence="1">
    <location>
        <begin position="88"/>
        <end position="97"/>
    </location>
</feature>
<evidence type="ECO:0000313" key="2">
    <source>
        <dbReference type="EMBL" id="CAB3987104.1"/>
    </source>
</evidence>
<sequence length="177" mass="20236">MLPKHRSECDLERPFQRAYFENEFGSKSIGEPSWKPHVRNALDHPDCQVHSTKGGNGLDWFSSIRCPHGLQQIKPIQSQSHKKRNELKTSNLLQVEQTTKEDQAKTQAPGALEHDETEDFTRVWELTLEKSMGQKKKSWDCRNGIKERAPGDKGYHVPECETRFHNHGSTLPSASFG</sequence>
<reference evidence="2" key="1">
    <citation type="submission" date="2020-04" db="EMBL/GenBank/DDBJ databases">
        <authorList>
            <person name="Alioto T."/>
            <person name="Alioto T."/>
            <person name="Gomez Garrido J."/>
        </authorList>
    </citation>
    <scope>NUCLEOTIDE SEQUENCE</scope>
    <source>
        <strain evidence="2">A484AB</strain>
    </source>
</reference>
<dbReference type="InterPro" id="IPR029165">
    <property type="entry name" value="SASRP1"/>
</dbReference>
<organism evidence="2 3">
    <name type="scientific">Paramuricea clavata</name>
    <name type="common">Red gorgonian</name>
    <name type="synonym">Violescent sea-whip</name>
    <dbReference type="NCBI Taxonomy" id="317549"/>
    <lineage>
        <taxon>Eukaryota</taxon>
        <taxon>Metazoa</taxon>
        <taxon>Cnidaria</taxon>
        <taxon>Anthozoa</taxon>
        <taxon>Octocorallia</taxon>
        <taxon>Malacalcyonacea</taxon>
        <taxon>Plexauridae</taxon>
        <taxon>Paramuricea</taxon>
    </lineage>
</organism>
<dbReference type="OrthoDB" id="410920at2759"/>
<dbReference type="PANTHER" id="PTHR35845:SF1">
    <property type="entry name" value="SPERMATOGENESIS-ASSOCIATED SERINE-RICH PROTEIN 1"/>
    <property type="match status" value="1"/>
</dbReference>
<proteinExistence type="predicted"/>
<accession>A0A6S7G2F2</accession>
<feature type="region of interest" description="Disordered" evidence="1">
    <location>
        <begin position="75"/>
        <end position="118"/>
    </location>
</feature>
<dbReference type="AlphaFoldDB" id="A0A6S7G2F2"/>
<gene>
    <name evidence="2" type="ORF">PACLA_8A065310</name>
</gene>